<sequence length="272" mass="32273">MLSHELKRLLQVLQWETKKKFSSTRQGFLPMTEKGRGLDFKEVRNYHFGDDIRYIDWNVTSRTGELYTKEYYEERDAPIIIFYDMSDSMSESKKDTAFQIALFLSLFHIKLGNRILLVTFSNRSHSPGKWLRTEADVFKTFTNITKQKEGGITNYHSAYQFAFRLYPKFAICYWISDFIEFADYLTSNRNTKVWEPFGIWIQDEFDTLEFPLWFKWFRQISQEKPSLRNNKTTYANDLKAAKSFFGANLVQINPNAKLSNQIIPLFKIKRNG</sequence>
<dbReference type="OrthoDB" id="9776116at2"/>
<dbReference type="InterPro" id="IPR036465">
    <property type="entry name" value="vWFA_dom_sf"/>
</dbReference>
<keyword evidence="3" id="KW-1185">Reference proteome</keyword>
<dbReference type="EMBL" id="SORO01000002">
    <property type="protein sequence ID" value="TDY68502.1"/>
    <property type="molecule type" value="Genomic_DNA"/>
</dbReference>
<dbReference type="InterPro" id="IPR002881">
    <property type="entry name" value="DUF58"/>
</dbReference>
<dbReference type="Pfam" id="PF01882">
    <property type="entry name" value="DUF58"/>
    <property type="match status" value="1"/>
</dbReference>
<evidence type="ECO:0000259" key="1">
    <source>
        <dbReference type="Pfam" id="PF01882"/>
    </source>
</evidence>
<organism evidence="2 3">
    <name type="scientific">Leptospira meyeri</name>
    <dbReference type="NCBI Taxonomy" id="29508"/>
    <lineage>
        <taxon>Bacteria</taxon>
        <taxon>Pseudomonadati</taxon>
        <taxon>Spirochaetota</taxon>
        <taxon>Spirochaetia</taxon>
        <taxon>Leptospirales</taxon>
        <taxon>Leptospiraceae</taxon>
        <taxon>Leptospira</taxon>
    </lineage>
</organism>
<name>A0A4R8MQ84_LEPME</name>
<dbReference type="CDD" id="cd00198">
    <property type="entry name" value="vWFA"/>
    <property type="match status" value="1"/>
</dbReference>
<comment type="caution">
    <text evidence="2">The sequence shown here is derived from an EMBL/GenBank/DDBJ whole genome shotgun (WGS) entry which is preliminary data.</text>
</comment>
<dbReference type="STRING" id="1193051.LEP1GSC017_0252"/>
<reference evidence="2 3" key="1">
    <citation type="submission" date="2019-03" db="EMBL/GenBank/DDBJ databases">
        <title>Genomic Encyclopedia of Archaeal and Bacterial Type Strains, Phase II (KMG-II): from individual species to whole genera.</title>
        <authorList>
            <person name="Goeker M."/>
        </authorList>
    </citation>
    <scope>NUCLEOTIDE SEQUENCE [LARGE SCALE GENOMIC DNA]</scope>
    <source>
        <strain evidence="2 3">DSM 21537</strain>
    </source>
</reference>
<protein>
    <submittedName>
        <fullName evidence="2">Uncharacterized protein DUF58</fullName>
    </submittedName>
</protein>
<dbReference type="RefSeq" id="WP_004788044.1">
    <property type="nucleotide sequence ID" value="NZ_SORO01000002.1"/>
</dbReference>
<gene>
    <name evidence="2" type="ORF">CLV96_3016</name>
</gene>
<evidence type="ECO:0000313" key="2">
    <source>
        <dbReference type="EMBL" id="TDY68502.1"/>
    </source>
</evidence>
<dbReference type="SUPFAM" id="SSF53300">
    <property type="entry name" value="vWA-like"/>
    <property type="match status" value="1"/>
</dbReference>
<dbReference type="Proteomes" id="UP000294684">
    <property type="component" value="Unassembled WGS sequence"/>
</dbReference>
<accession>A0A4R8MQ84</accession>
<feature type="domain" description="DUF58" evidence="1">
    <location>
        <begin position="42"/>
        <end position="186"/>
    </location>
</feature>
<dbReference type="PANTHER" id="PTHR33608:SF6">
    <property type="entry name" value="BLL2464 PROTEIN"/>
    <property type="match status" value="1"/>
</dbReference>
<proteinExistence type="predicted"/>
<dbReference type="PANTHER" id="PTHR33608">
    <property type="entry name" value="BLL2464 PROTEIN"/>
    <property type="match status" value="1"/>
</dbReference>
<dbReference type="GeneID" id="79828294"/>
<dbReference type="AlphaFoldDB" id="A0A4R8MQ84"/>
<evidence type="ECO:0000313" key="3">
    <source>
        <dbReference type="Proteomes" id="UP000294684"/>
    </source>
</evidence>